<comment type="caution">
    <text evidence="1">The sequence shown here is derived from an EMBL/GenBank/DDBJ whole genome shotgun (WGS) entry which is preliminary data.</text>
</comment>
<accession>A0AAD2Q1U1</accession>
<reference evidence="1" key="1">
    <citation type="submission" date="2023-11" db="EMBL/GenBank/DDBJ databases">
        <authorList>
            <person name="De Vega J J."/>
            <person name="De Vega J J."/>
        </authorList>
    </citation>
    <scope>NUCLEOTIDE SEQUENCE</scope>
</reference>
<gene>
    <name evidence="1" type="ORF">MYCIT1_LOCUS8561</name>
</gene>
<name>A0AAD2Q1U1_9AGAR</name>
<protein>
    <submittedName>
        <fullName evidence="1">Uncharacterized protein</fullName>
    </submittedName>
</protein>
<keyword evidence="2" id="KW-1185">Reference proteome</keyword>
<sequence>PPQQHGAVWERAGPIISRSLDRNELLLVTSLSPTLARITRVGKRQVSDPAELILTQTSEKRPHGPPRLRAFLC</sequence>
<evidence type="ECO:0000313" key="1">
    <source>
        <dbReference type="EMBL" id="CAK5266651.1"/>
    </source>
</evidence>
<evidence type="ECO:0000313" key="2">
    <source>
        <dbReference type="Proteomes" id="UP001295794"/>
    </source>
</evidence>
<proteinExistence type="predicted"/>
<dbReference type="Proteomes" id="UP001295794">
    <property type="component" value="Unassembled WGS sequence"/>
</dbReference>
<feature type="non-terminal residue" evidence="1">
    <location>
        <position position="1"/>
    </location>
</feature>
<dbReference type="EMBL" id="CAVNYO010000110">
    <property type="protein sequence ID" value="CAK5266651.1"/>
    <property type="molecule type" value="Genomic_DNA"/>
</dbReference>
<organism evidence="1 2">
    <name type="scientific">Mycena citricolor</name>
    <dbReference type="NCBI Taxonomy" id="2018698"/>
    <lineage>
        <taxon>Eukaryota</taxon>
        <taxon>Fungi</taxon>
        <taxon>Dikarya</taxon>
        <taxon>Basidiomycota</taxon>
        <taxon>Agaricomycotina</taxon>
        <taxon>Agaricomycetes</taxon>
        <taxon>Agaricomycetidae</taxon>
        <taxon>Agaricales</taxon>
        <taxon>Marasmiineae</taxon>
        <taxon>Mycenaceae</taxon>
        <taxon>Mycena</taxon>
    </lineage>
</organism>
<dbReference type="AlphaFoldDB" id="A0AAD2Q1U1"/>